<feature type="chain" id="PRO_5046619155" evidence="1">
    <location>
        <begin position="19"/>
        <end position="412"/>
    </location>
</feature>
<reference evidence="2 3" key="1">
    <citation type="submission" date="2020-09" db="EMBL/GenBank/DDBJ databases">
        <title>Novel species of Mucilaginibacter isolated from a glacier on the Tibetan Plateau.</title>
        <authorList>
            <person name="Liu Q."/>
            <person name="Xin Y.-H."/>
        </authorList>
    </citation>
    <scope>NUCLEOTIDE SEQUENCE [LARGE SCALE GENOMIC DNA]</scope>
    <source>
        <strain evidence="2 3">CGMCC 1.13878</strain>
    </source>
</reference>
<name>A0ABR7X001_9SPHI</name>
<dbReference type="Pfam" id="PF01663">
    <property type="entry name" value="Phosphodiest"/>
    <property type="match status" value="1"/>
</dbReference>
<keyword evidence="3" id="KW-1185">Reference proteome</keyword>
<dbReference type="SUPFAM" id="SSF53649">
    <property type="entry name" value="Alkaline phosphatase-like"/>
    <property type="match status" value="1"/>
</dbReference>
<dbReference type="Proteomes" id="UP000618754">
    <property type="component" value="Unassembled WGS sequence"/>
</dbReference>
<dbReference type="InterPro" id="IPR002591">
    <property type="entry name" value="Phosphodiest/P_Trfase"/>
</dbReference>
<dbReference type="PROSITE" id="PS51257">
    <property type="entry name" value="PROKAR_LIPOPROTEIN"/>
    <property type="match status" value="1"/>
</dbReference>
<dbReference type="Gene3D" id="3.40.720.10">
    <property type="entry name" value="Alkaline Phosphatase, subunit A"/>
    <property type="match status" value="1"/>
</dbReference>
<protein>
    <submittedName>
        <fullName evidence="2">Alkaline phosphatase family protein</fullName>
    </submittedName>
</protein>
<sequence>MRIINTLILATLSLAACAQTKPKVVLVIADGIPADVIERLRPPAMQQIINEGAYTRAHVGGAKGTYTETPTISAPGYNDMLTGTWGYKHNVWDNDNQHPNYNYPTIFRLFKTAKPAGTTAIFSTWVQNRKMLLGTGLPQTQNLSVDYVYDGFEKDTTHFPHDKAGLYMNQIDDHVVNCADSVIREKAPDLSWIYLEYTDDVGHSKGTGKEFDKAIGLLDERMKKIAAAIHYREAKFKEKWLLVITTDHGRDPVSGHGHGGQSERERTTWMILNKPVTNAYMKYAQPGIVDILPSVANYLNINLPAPIKRELDGVPITGPVSLSNATLDTTTQGFTVKWKTFAPAEKLKVYITYTNNVKEGKPDTYKLIGTPTSGAQKFSYTAAGLVGQPFYKVVIEGKHNTVNVWHVVKPVK</sequence>
<keyword evidence="1" id="KW-0732">Signal</keyword>
<feature type="signal peptide" evidence="1">
    <location>
        <begin position="1"/>
        <end position="18"/>
    </location>
</feature>
<proteinExistence type="predicted"/>
<dbReference type="EMBL" id="JACWMW010000001">
    <property type="protein sequence ID" value="MBD1383904.1"/>
    <property type="molecule type" value="Genomic_DNA"/>
</dbReference>
<comment type="caution">
    <text evidence="2">The sequence shown here is derived from an EMBL/GenBank/DDBJ whole genome shotgun (WGS) entry which is preliminary data.</text>
</comment>
<evidence type="ECO:0000256" key="1">
    <source>
        <dbReference type="SAM" id="SignalP"/>
    </source>
</evidence>
<evidence type="ECO:0000313" key="2">
    <source>
        <dbReference type="EMBL" id="MBD1383904.1"/>
    </source>
</evidence>
<dbReference type="PANTHER" id="PTHR10151">
    <property type="entry name" value="ECTONUCLEOTIDE PYROPHOSPHATASE/PHOSPHODIESTERASE"/>
    <property type="match status" value="1"/>
</dbReference>
<accession>A0ABR7X001</accession>
<organism evidence="2 3">
    <name type="scientific">Mucilaginibacter rigui</name>
    <dbReference type="NCBI Taxonomy" id="534635"/>
    <lineage>
        <taxon>Bacteria</taxon>
        <taxon>Pseudomonadati</taxon>
        <taxon>Bacteroidota</taxon>
        <taxon>Sphingobacteriia</taxon>
        <taxon>Sphingobacteriales</taxon>
        <taxon>Sphingobacteriaceae</taxon>
        <taxon>Mucilaginibacter</taxon>
    </lineage>
</organism>
<evidence type="ECO:0000313" key="3">
    <source>
        <dbReference type="Proteomes" id="UP000618754"/>
    </source>
</evidence>
<dbReference type="InterPro" id="IPR017850">
    <property type="entry name" value="Alkaline_phosphatase_core_sf"/>
</dbReference>
<dbReference type="PANTHER" id="PTHR10151:SF120">
    <property type="entry name" value="BIS(5'-ADENOSYL)-TRIPHOSPHATASE"/>
    <property type="match status" value="1"/>
</dbReference>
<gene>
    <name evidence="2" type="ORF">IDJ75_01320</name>
</gene>